<evidence type="ECO:0000256" key="1">
    <source>
        <dbReference type="SAM" id="MobiDB-lite"/>
    </source>
</evidence>
<dbReference type="InterPro" id="IPR036680">
    <property type="entry name" value="SPOR-like_sf"/>
</dbReference>
<dbReference type="Gene3D" id="3.30.70.1070">
    <property type="entry name" value="Sporulation related repeat"/>
    <property type="match status" value="1"/>
</dbReference>
<protein>
    <submittedName>
        <fullName evidence="3">AAA family ATPase</fullName>
    </submittedName>
</protein>
<comment type="caution">
    <text evidence="3">The sequence shown here is derived from an EMBL/GenBank/DDBJ whole genome shotgun (WGS) entry which is preliminary data.</text>
</comment>
<sequence>MSEQVGQGTADPFAESPGFFFTGAQRQHQLDTLGHLVAFGDMVLAVTGEPGAGKSRLLAELARNASHLLSVQRLRAEGLSDASSLPGMLSRLSGQALVGMAPTEAARAFFQWSVGQAERDRRWVLVLDDADALGDDVLEALVDGFAASDTGRAAVPVLAGTEGLTRRSPLTDPARSAIVHEAVLPPLQEEDVRHFIHASFDHVGEDATPLLTDSVVRRVQQQSGGNLRAIRTVAPGILSGRGAPEPNPRHAASSRSPVAGPRRFPWRLWAGVALLALGVSVILVSLQYGGGGNPEPVTEKEMATEAAFDEVKRAREVIAETEQAGQPKGVSEGRIRREPLLDVAPIMVPVRETSPETEPGPEPDTDSADAEAVADTDGQGGKEGFSPRNPDRFREAQWYREQARGAFTLQLLGSFNESTALEFMEEYDVGDAVYTRTRHQGEPWFIVVHGTYPDRGAAREAIDSLPERVRAMGPWPRAYEDL</sequence>
<dbReference type="InterPro" id="IPR052026">
    <property type="entry name" value="ExeA_AAA_ATPase_DNA-bind"/>
</dbReference>
<dbReference type="RefSeq" id="WP_160899284.1">
    <property type="nucleotide sequence ID" value="NZ_WMEX01000007.1"/>
</dbReference>
<organism evidence="3 4">
    <name type="scientific">Vreelandella halophila</name>
    <dbReference type="NCBI Taxonomy" id="86177"/>
    <lineage>
        <taxon>Bacteria</taxon>
        <taxon>Pseudomonadati</taxon>
        <taxon>Pseudomonadota</taxon>
        <taxon>Gammaproteobacteria</taxon>
        <taxon>Oceanospirillales</taxon>
        <taxon>Halomonadaceae</taxon>
        <taxon>Vreelandella</taxon>
    </lineage>
</organism>
<evidence type="ECO:0000313" key="4">
    <source>
        <dbReference type="Proteomes" id="UP000460751"/>
    </source>
</evidence>
<dbReference type="Proteomes" id="UP000460751">
    <property type="component" value="Unassembled WGS sequence"/>
</dbReference>
<dbReference type="GO" id="GO:0016887">
    <property type="term" value="F:ATP hydrolysis activity"/>
    <property type="evidence" value="ECO:0007669"/>
    <property type="project" value="InterPro"/>
</dbReference>
<gene>
    <name evidence="3" type="ORF">GLW01_12840</name>
</gene>
<dbReference type="Pfam" id="PF05616">
    <property type="entry name" value="Neisseria_TspB"/>
    <property type="match status" value="1"/>
</dbReference>
<accession>A0A9X5B6N6</accession>
<dbReference type="Pfam" id="PF13401">
    <property type="entry name" value="AAA_22"/>
    <property type="match status" value="1"/>
</dbReference>
<dbReference type="PANTHER" id="PTHR35894">
    <property type="entry name" value="GENERAL SECRETION PATHWAY PROTEIN A-RELATED"/>
    <property type="match status" value="1"/>
</dbReference>
<dbReference type="InterPro" id="IPR027417">
    <property type="entry name" value="P-loop_NTPase"/>
</dbReference>
<keyword evidence="4" id="KW-1185">Reference proteome</keyword>
<reference evidence="3 4" key="1">
    <citation type="submission" date="2019-11" db="EMBL/GenBank/DDBJ databases">
        <title>Genome sequences of 17 halophilic strains isolated from different environments.</title>
        <authorList>
            <person name="Furrow R.E."/>
        </authorList>
    </citation>
    <scope>NUCLEOTIDE SEQUENCE [LARGE SCALE GENOMIC DNA]</scope>
    <source>
        <strain evidence="3 4">22507_15_FS</strain>
    </source>
</reference>
<dbReference type="OrthoDB" id="6189127at2"/>
<dbReference type="EMBL" id="WMEX01000007">
    <property type="protein sequence ID" value="MYL27674.1"/>
    <property type="molecule type" value="Genomic_DNA"/>
</dbReference>
<dbReference type="SUPFAM" id="SSF52540">
    <property type="entry name" value="P-loop containing nucleoside triphosphate hydrolases"/>
    <property type="match status" value="1"/>
</dbReference>
<evidence type="ECO:0000313" key="3">
    <source>
        <dbReference type="EMBL" id="MYL27674.1"/>
    </source>
</evidence>
<dbReference type="InterPro" id="IPR008708">
    <property type="entry name" value="Neisseria_TspB"/>
</dbReference>
<feature type="domain" description="SPOR" evidence="2">
    <location>
        <begin position="401"/>
        <end position="478"/>
    </location>
</feature>
<feature type="region of interest" description="Disordered" evidence="1">
    <location>
        <begin position="350"/>
        <end position="391"/>
    </location>
</feature>
<dbReference type="PANTHER" id="PTHR35894:SF1">
    <property type="entry name" value="PHOSPHORIBULOKINASE _ URIDINE KINASE FAMILY"/>
    <property type="match status" value="1"/>
</dbReference>
<dbReference type="PROSITE" id="PS51724">
    <property type="entry name" value="SPOR"/>
    <property type="match status" value="1"/>
</dbReference>
<evidence type="ECO:0000259" key="2">
    <source>
        <dbReference type="PROSITE" id="PS51724"/>
    </source>
</evidence>
<dbReference type="GO" id="GO:0042834">
    <property type="term" value="F:peptidoglycan binding"/>
    <property type="evidence" value="ECO:0007669"/>
    <property type="project" value="InterPro"/>
</dbReference>
<dbReference type="Pfam" id="PF05036">
    <property type="entry name" value="SPOR"/>
    <property type="match status" value="1"/>
</dbReference>
<name>A0A9X5B6N6_9GAMM</name>
<proteinExistence type="predicted"/>
<dbReference type="Gene3D" id="3.40.50.300">
    <property type="entry name" value="P-loop containing nucleotide triphosphate hydrolases"/>
    <property type="match status" value="1"/>
</dbReference>
<feature type="compositionally biased region" description="Acidic residues" evidence="1">
    <location>
        <begin position="359"/>
        <end position="374"/>
    </location>
</feature>
<dbReference type="AlphaFoldDB" id="A0A9X5B6N6"/>
<dbReference type="InterPro" id="IPR049945">
    <property type="entry name" value="AAA_22"/>
</dbReference>
<dbReference type="InterPro" id="IPR007730">
    <property type="entry name" value="SPOR-like_dom"/>
</dbReference>